<dbReference type="CDD" id="cd01392">
    <property type="entry name" value="HTH_LacI"/>
    <property type="match status" value="1"/>
</dbReference>
<evidence type="ECO:0000256" key="2">
    <source>
        <dbReference type="ARBA" id="ARBA00023125"/>
    </source>
</evidence>
<dbReference type="SMART" id="SM00354">
    <property type="entry name" value="HTH_LACI"/>
    <property type="match status" value="1"/>
</dbReference>
<dbReference type="Pfam" id="PF00356">
    <property type="entry name" value="LacI"/>
    <property type="match status" value="1"/>
</dbReference>
<evidence type="ECO:0000256" key="1">
    <source>
        <dbReference type="ARBA" id="ARBA00023015"/>
    </source>
</evidence>
<evidence type="ECO:0000313" key="5">
    <source>
        <dbReference type="Proteomes" id="UP000675920"/>
    </source>
</evidence>
<reference evidence="6" key="3">
    <citation type="submission" date="2025-08" db="UniProtKB">
        <authorList>
            <consortium name="RefSeq"/>
        </authorList>
    </citation>
    <scope>IDENTIFICATION</scope>
</reference>
<sequence>MARVTAQQVAESAGVSISAVSRTFTEGGSVSPETRARVEAAAAKLGYRPNQLARGLMTGRTRLVGVLLAGTPGAAESLALARVVEGLQAHSLHPLVTRIDATPGPAAALDVLLQYQVDAALIVGAELPDGFARDCQRAGIPALHLLGRKAARPAVPVVGADESAASAALVEKLVAGKRKRLACITDTPDAERVTAFTEAAGAVKGVSAAVTTVEAATVEAGRAAAARLLAAGKAPQALFCSDDRLALGALAACREAGLDVPGAVAIAGWGALGLDPALATVKPPVEAIVDDAIGRLVATLAGGGKLAGKRLQCELLPGATLG</sequence>
<dbReference type="InterPro" id="IPR028082">
    <property type="entry name" value="Peripla_BP_I"/>
</dbReference>
<evidence type="ECO:0000259" key="4">
    <source>
        <dbReference type="PROSITE" id="PS50932"/>
    </source>
</evidence>
<dbReference type="PROSITE" id="PS50932">
    <property type="entry name" value="HTH_LACI_2"/>
    <property type="match status" value="1"/>
</dbReference>
<dbReference type="Gene3D" id="1.10.260.40">
    <property type="entry name" value="lambda repressor-like DNA-binding domains"/>
    <property type="match status" value="1"/>
</dbReference>
<reference evidence="6" key="1">
    <citation type="journal article" date="1995" name="FEBS Lett.">
        <title>Phylogenetic, structural and functional analyses of the LacI-GalR family of bacterial transcription factors.</title>
        <authorList>
            <person name="Nguyen C.C."/>
            <person name="Saier M.H. Jr."/>
        </authorList>
    </citation>
    <scope>NUCLEOTIDE SEQUENCE</scope>
</reference>
<name>A0A8B6X9C1_9BURK</name>
<dbReference type="GO" id="GO:0000976">
    <property type="term" value="F:transcription cis-regulatory region binding"/>
    <property type="evidence" value="ECO:0007669"/>
    <property type="project" value="TreeGrafter"/>
</dbReference>
<protein>
    <submittedName>
        <fullName evidence="6">LacI family DNA-binding transcriptional regulator</fullName>
    </submittedName>
</protein>
<dbReference type="GO" id="GO:0003700">
    <property type="term" value="F:DNA-binding transcription factor activity"/>
    <property type="evidence" value="ECO:0007669"/>
    <property type="project" value="TreeGrafter"/>
</dbReference>
<organism evidence="5 6">
    <name type="scientific">Derxia gummosa DSM 723</name>
    <dbReference type="NCBI Taxonomy" id="1121388"/>
    <lineage>
        <taxon>Bacteria</taxon>
        <taxon>Pseudomonadati</taxon>
        <taxon>Pseudomonadota</taxon>
        <taxon>Betaproteobacteria</taxon>
        <taxon>Burkholderiales</taxon>
        <taxon>Alcaligenaceae</taxon>
        <taxon>Derxia</taxon>
    </lineage>
</organism>
<dbReference type="InterPro" id="IPR000843">
    <property type="entry name" value="HTH_LacI"/>
</dbReference>
<accession>A0A8B6X9C1</accession>
<dbReference type="AlphaFoldDB" id="A0A8B6X9C1"/>
<proteinExistence type="predicted"/>
<dbReference type="SUPFAM" id="SSF53822">
    <property type="entry name" value="Periplasmic binding protein-like I"/>
    <property type="match status" value="1"/>
</dbReference>
<keyword evidence="3" id="KW-0804">Transcription</keyword>
<dbReference type="Proteomes" id="UP000675920">
    <property type="component" value="Unplaced"/>
</dbReference>
<evidence type="ECO:0000313" key="6">
    <source>
        <dbReference type="RefSeq" id="WP_051378396.1"/>
    </source>
</evidence>
<dbReference type="PANTHER" id="PTHR30146">
    <property type="entry name" value="LACI-RELATED TRANSCRIPTIONAL REPRESSOR"/>
    <property type="match status" value="1"/>
</dbReference>
<evidence type="ECO:0000256" key="3">
    <source>
        <dbReference type="ARBA" id="ARBA00023163"/>
    </source>
</evidence>
<dbReference type="InterPro" id="IPR046335">
    <property type="entry name" value="LacI/GalR-like_sensor"/>
</dbReference>
<keyword evidence="2 6" id="KW-0238">DNA-binding</keyword>
<dbReference type="RefSeq" id="WP_051378396.1">
    <property type="nucleotide sequence ID" value="NZ_AXWS01000008.1"/>
</dbReference>
<reference evidence="6" key="2">
    <citation type="journal article" date="2003" name="Mol. Biol. Evol.">
        <title>Parallel evolution of ligand specificity between LacI/GalR family repressors and periplasmic sugar-binding proteins.</title>
        <authorList>
            <person name="Fukami-Kobayashi K."/>
            <person name="Tateno Y."/>
            <person name="Nishikawa K."/>
        </authorList>
    </citation>
    <scope>NUCLEOTIDE SEQUENCE</scope>
</reference>
<dbReference type="SUPFAM" id="SSF47413">
    <property type="entry name" value="lambda repressor-like DNA-binding domains"/>
    <property type="match status" value="1"/>
</dbReference>
<dbReference type="InterPro" id="IPR010982">
    <property type="entry name" value="Lambda_DNA-bd_dom_sf"/>
</dbReference>
<dbReference type="Gene3D" id="3.40.50.2300">
    <property type="match status" value="2"/>
</dbReference>
<feature type="domain" description="HTH lacI-type" evidence="4">
    <location>
        <begin position="4"/>
        <end position="58"/>
    </location>
</feature>
<keyword evidence="1" id="KW-0805">Transcription regulation</keyword>
<keyword evidence="5" id="KW-1185">Reference proteome</keyword>
<dbReference type="Pfam" id="PF13377">
    <property type="entry name" value="Peripla_BP_3"/>
    <property type="match status" value="1"/>
</dbReference>
<dbReference type="PANTHER" id="PTHR30146:SF138">
    <property type="entry name" value="TRANSCRIPTIONAL REGULATORY PROTEIN"/>
    <property type="match status" value="1"/>
</dbReference>